<dbReference type="EMBL" id="JAPNKE010000002">
    <property type="protein sequence ID" value="MCY1013420.1"/>
    <property type="molecule type" value="Genomic_DNA"/>
</dbReference>
<sequence length="210" mass="23644">MHTPHMNLGERGYEREHIDTVLAAIRKHFPTYFATFALTAKKASEAFQTAVAEWRKELRDYEKFLDPDSLEEYEDDPGSFKSGIKSRCPIIRRSLNSPASDMKKYKIAFKLATGADLLRVSKNIAAFGRKHIKSFDDETHEAMADVADLGLGDLLEEDYIVYGVIGGGIKSHLLYSLYPNAFPNRSRSAVWALYFLSGKSDFGFKDGSES</sequence>
<accession>A0A9X3J3N2</accession>
<evidence type="ECO:0000313" key="1">
    <source>
        <dbReference type="EMBL" id="MCY1013420.1"/>
    </source>
</evidence>
<comment type="caution">
    <text evidence="1">The sequence shown here is derived from an EMBL/GenBank/DDBJ whole genome shotgun (WGS) entry which is preliminary data.</text>
</comment>
<reference evidence="1" key="1">
    <citation type="submission" date="2022-11" db="EMBL/GenBank/DDBJ databases">
        <title>Minimal conservation of predation-associated metabolite biosynthetic gene clusters underscores biosynthetic potential of Myxococcota including descriptions for ten novel species: Archangium lansinium sp. nov., Myxococcus landrumus sp. nov., Nannocystis bai.</title>
        <authorList>
            <person name="Ahearne A."/>
            <person name="Stevens C."/>
            <person name="Phillips K."/>
        </authorList>
    </citation>
    <scope>NUCLEOTIDE SEQUENCE</scope>
    <source>
        <strain evidence="1">Na p29</strain>
    </source>
</reference>
<protein>
    <submittedName>
        <fullName evidence="1">Uncharacterized protein</fullName>
    </submittedName>
</protein>
<evidence type="ECO:0000313" key="2">
    <source>
        <dbReference type="Proteomes" id="UP001150924"/>
    </source>
</evidence>
<dbReference type="Proteomes" id="UP001150924">
    <property type="component" value="Unassembled WGS sequence"/>
</dbReference>
<dbReference type="RefSeq" id="WP_267777342.1">
    <property type="nucleotide sequence ID" value="NZ_JAPNKE010000002.1"/>
</dbReference>
<gene>
    <name evidence="1" type="ORF">OV079_49415</name>
</gene>
<dbReference type="AlphaFoldDB" id="A0A9X3J3N2"/>
<keyword evidence="2" id="KW-1185">Reference proteome</keyword>
<organism evidence="1 2">
    <name type="scientific">Nannocystis pusilla</name>
    <dbReference type="NCBI Taxonomy" id="889268"/>
    <lineage>
        <taxon>Bacteria</taxon>
        <taxon>Pseudomonadati</taxon>
        <taxon>Myxococcota</taxon>
        <taxon>Polyangia</taxon>
        <taxon>Nannocystales</taxon>
        <taxon>Nannocystaceae</taxon>
        <taxon>Nannocystis</taxon>
    </lineage>
</organism>
<name>A0A9X3J3N2_9BACT</name>
<proteinExistence type="predicted"/>